<accession>A0A0J6FPC8</accession>
<feature type="transmembrane region" description="Helical" evidence="6">
    <location>
        <begin position="739"/>
        <end position="759"/>
    </location>
</feature>
<feature type="region of interest" description="Disordered" evidence="5">
    <location>
        <begin position="315"/>
        <end position="340"/>
    </location>
</feature>
<feature type="compositionally biased region" description="Polar residues" evidence="5">
    <location>
        <begin position="484"/>
        <end position="498"/>
    </location>
</feature>
<evidence type="ECO:0000256" key="2">
    <source>
        <dbReference type="ARBA" id="ARBA00022692"/>
    </source>
</evidence>
<feature type="transmembrane region" description="Helical" evidence="6">
    <location>
        <begin position="581"/>
        <end position="601"/>
    </location>
</feature>
<feature type="compositionally biased region" description="Basic and acidic residues" evidence="5">
    <location>
        <begin position="518"/>
        <end position="532"/>
    </location>
</feature>
<dbReference type="InterPro" id="IPR023908">
    <property type="entry name" value="xxxLxxG_rpt"/>
</dbReference>
<dbReference type="Gene3D" id="1.10.287.950">
    <property type="entry name" value="Methyl-accepting chemotaxis protein"/>
    <property type="match status" value="1"/>
</dbReference>
<dbReference type="InterPro" id="IPR051328">
    <property type="entry name" value="T7SS_ABC-Transporter"/>
</dbReference>
<evidence type="ECO:0000256" key="6">
    <source>
        <dbReference type="SAM" id="Phobius"/>
    </source>
</evidence>
<dbReference type="PANTHER" id="PTHR43077:SF5">
    <property type="entry name" value="PHAGE INFECTION PROTEIN"/>
    <property type="match status" value="1"/>
</dbReference>
<dbReference type="NCBIfam" id="TIGR03062">
    <property type="entry name" value="pip_yhgE_Cterm"/>
    <property type="match status" value="1"/>
</dbReference>
<dbReference type="Gene3D" id="3.40.1710.10">
    <property type="entry name" value="abc type-2 transporter like domain"/>
    <property type="match status" value="1"/>
</dbReference>
<proteinExistence type="predicted"/>
<feature type="compositionally biased region" description="Polar residues" evidence="5">
    <location>
        <begin position="315"/>
        <end position="325"/>
    </location>
</feature>
<dbReference type="OrthoDB" id="9811483at2"/>
<reference evidence="8" key="1">
    <citation type="submission" date="2015-06" db="EMBL/GenBank/DDBJ databases">
        <authorList>
            <person name="Liu B."/>
            <person name="Wang J."/>
            <person name="Zhu Y."/>
            <person name="Liu G."/>
            <person name="Chen Q."/>
            <person name="Zheng C."/>
            <person name="Che J."/>
            <person name="Ge C."/>
            <person name="Shi H."/>
            <person name="Pan Z."/>
            <person name="Liu X."/>
        </authorList>
    </citation>
    <scope>NUCLEOTIDE SEQUENCE [LARGE SCALE GENOMIC DNA]</scope>
    <source>
        <strain evidence="8">DSM 16346</strain>
    </source>
</reference>
<evidence type="ECO:0000259" key="7">
    <source>
        <dbReference type="Pfam" id="PF12698"/>
    </source>
</evidence>
<feature type="transmembrane region" description="Helical" evidence="6">
    <location>
        <begin position="621"/>
        <end position="644"/>
    </location>
</feature>
<dbReference type="EMBL" id="LELK01000009">
    <property type="protein sequence ID" value="KMM36212.1"/>
    <property type="molecule type" value="Genomic_DNA"/>
</dbReference>
<evidence type="ECO:0000256" key="4">
    <source>
        <dbReference type="ARBA" id="ARBA00023136"/>
    </source>
</evidence>
<dbReference type="NCBIfam" id="TIGR03061">
    <property type="entry name" value="pip_yhgE_Nterm"/>
    <property type="match status" value="1"/>
</dbReference>
<keyword evidence="4 6" id="KW-0472">Membrane</keyword>
<evidence type="ECO:0000256" key="1">
    <source>
        <dbReference type="ARBA" id="ARBA00004141"/>
    </source>
</evidence>
<dbReference type="PANTHER" id="PTHR43077">
    <property type="entry name" value="TRANSPORT PERMEASE YVFS-RELATED"/>
    <property type="match status" value="1"/>
</dbReference>
<dbReference type="AlphaFoldDB" id="A0A0J6FPC8"/>
<evidence type="ECO:0000256" key="5">
    <source>
        <dbReference type="SAM" id="MobiDB-lite"/>
    </source>
</evidence>
<keyword evidence="2 6" id="KW-0812">Transmembrane</keyword>
<feature type="transmembrane region" description="Helical" evidence="6">
    <location>
        <begin position="650"/>
        <end position="672"/>
    </location>
</feature>
<evidence type="ECO:0000313" key="9">
    <source>
        <dbReference type="Proteomes" id="UP000035996"/>
    </source>
</evidence>
<sequence>MKKSFRQFRSEWSSLLKNKKILIPVIAVLFIPVLYSGMFLWAFWDPYENLNEIPVAVVNNDEGADFEGEHLEIGNELVDRLKEEPDFKWEFVSEKEANEGLQDQTYYMKIQIPDNFSEKSTTVLDEHPDKLNLEYVPNESFNFLAGQIGGTAVKEIKSQIAQNITENYSEVVFDKFSEIADGLSDASDGAGDLADGSSELKDGTKQLKDNLAVLNEGSIELTNGLSSAESGSIDLANGISEANQGSTDLLNGLEKKQPEINQLADGSHQVSNGIVELSNGMNQFKSGQEKLLTGVQDSKAGSKKLMDGLNQTVTKLENSSPNSVDTAGLKESLTSGGTKAKEVPQELQAVIESIQTNDQYTDEQKQELISQLKPIAEKSGSAAKSIGDVATRFTTLSEKLSNASANANALLEGQKALAKGATDLYEGQAQLEEGLVSYGERLNQAKESVNQLHNGAEKVADGNSTVASGWATMIDNVNQLNSGMNELSSGSKELSNGLSKLEGGSNELSSGASQLADGSKKLDNGAKDLTDGSAELRDKLGDAAEETSKTKADDETYNMFADPVDVNTEAVSSVPNYGTGFAPYFLSLGLFVGALLMSIVFPLREPAGNPRTAIGWFLSKYGILLTVGVIQSLVADALLLYGLGIEVQSVPLFLLFSIVSSLAYMTLIQFFVTTLGDPGRFVAIIILILQLTTSAGTFPIELIPEGLQVFNIWLPMTYTVSGLKAVISSGDIAYMWQNVYVLLGFIVIFAVGTILFFFFQLKKHKKQGLEPALNE</sequence>
<dbReference type="NCBIfam" id="TIGR03057">
    <property type="entry name" value="xxxLxxG_by_4"/>
    <property type="match status" value="5"/>
</dbReference>
<dbReference type="Proteomes" id="UP000035996">
    <property type="component" value="Unassembled WGS sequence"/>
</dbReference>
<comment type="subcellular location">
    <subcellularLocation>
        <location evidence="1">Membrane</location>
        <topology evidence="1">Multi-pass membrane protein</topology>
    </subcellularLocation>
</comment>
<gene>
    <name evidence="8" type="ORF">AB986_19005</name>
</gene>
<dbReference type="GO" id="GO:0016020">
    <property type="term" value="C:membrane"/>
    <property type="evidence" value="ECO:0007669"/>
    <property type="project" value="UniProtKB-SubCell"/>
</dbReference>
<protein>
    <recommendedName>
        <fullName evidence="7">ABC-2 type transporter transmembrane domain-containing protein</fullName>
    </recommendedName>
</protein>
<dbReference type="STRING" id="157733.AB986_19005"/>
<feature type="region of interest" description="Disordered" evidence="5">
    <location>
        <begin position="484"/>
        <end position="532"/>
    </location>
</feature>
<dbReference type="PATRIC" id="fig|157733.3.peg.1755"/>
<comment type="caution">
    <text evidence="8">The sequence shown here is derived from an EMBL/GenBank/DDBJ whole genome shotgun (WGS) entry which is preliminary data.</text>
</comment>
<dbReference type="GO" id="GO:0140359">
    <property type="term" value="F:ABC-type transporter activity"/>
    <property type="evidence" value="ECO:0007669"/>
    <property type="project" value="InterPro"/>
</dbReference>
<keyword evidence="9" id="KW-1185">Reference proteome</keyword>
<feature type="domain" description="ABC-2 type transporter transmembrane" evidence="7">
    <location>
        <begin position="26"/>
        <end position="754"/>
    </location>
</feature>
<dbReference type="InterPro" id="IPR017500">
    <property type="entry name" value="Phage_infect_YhgE_N"/>
</dbReference>
<organism evidence="8 9">
    <name type="scientific">Guptibacillus hwajinpoensis</name>
    <dbReference type="NCBI Taxonomy" id="208199"/>
    <lineage>
        <taxon>Bacteria</taxon>
        <taxon>Bacillati</taxon>
        <taxon>Bacillota</taxon>
        <taxon>Bacilli</taxon>
        <taxon>Bacillales</taxon>
        <taxon>Guptibacillaceae</taxon>
        <taxon>Guptibacillus</taxon>
    </lineage>
</organism>
<dbReference type="InterPro" id="IPR017501">
    <property type="entry name" value="Phage_infect_YhgE_C"/>
</dbReference>
<evidence type="ECO:0000256" key="3">
    <source>
        <dbReference type="ARBA" id="ARBA00022989"/>
    </source>
</evidence>
<dbReference type="RefSeq" id="WP_048313188.1">
    <property type="nucleotide sequence ID" value="NZ_CP119526.1"/>
</dbReference>
<keyword evidence="3 6" id="KW-1133">Transmembrane helix</keyword>
<name>A0A0J6FPC8_9BACL</name>
<dbReference type="InterPro" id="IPR013525">
    <property type="entry name" value="ABC2_TM"/>
</dbReference>
<dbReference type="Pfam" id="PF12698">
    <property type="entry name" value="ABC2_membrane_3"/>
    <property type="match status" value="1"/>
</dbReference>
<evidence type="ECO:0000313" key="8">
    <source>
        <dbReference type="EMBL" id="KMM36212.1"/>
    </source>
</evidence>
<feature type="transmembrane region" description="Helical" evidence="6">
    <location>
        <begin position="681"/>
        <end position="700"/>
    </location>
</feature>
<feature type="transmembrane region" description="Helical" evidence="6">
    <location>
        <begin position="21"/>
        <end position="44"/>
    </location>
</feature>
<dbReference type="SUPFAM" id="SSF58104">
    <property type="entry name" value="Methyl-accepting chemotaxis protein (MCP) signaling domain"/>
    <property type="match status" value="1"/>
</dbReference>